<evidence type="ECO:0000256" key="7">
    <source>
        <dbReference type="ARBA" id="ARBA00022842"/>
    </source>
</evidence>
<accession>A0A2K9N8A0</accession>
<dbReference type="AlphaFoldDB" id="A0A2K9N8A0"/>
<dbReference type="RefSeq" id="WP_102111104.1">
    <property type="nucleotide sequence ID" value="NZ_BMGN01000004.1"/>
</dbReference>
<dbReference type="EC" id="3.6.1.13" evidence="3"/>
<dbReference type="PROSITE" id="PS51462">
    <property type="entry name" value="NUDIX"/>
    <property type="match status" value="1"/>
</dbReference>
<dbReference type="InterPro" id="IPR015797">
    <property type="entry name" value="NUDIX_hydrolase-like_dom_sf"/>
</dbReference>
<dbReference type="GO" id="GO:0046872">
    <property type="term" value="F:metal ion binding"/>
    <property type="evidence" value="ECO:0007669"/>
    <property type="project" value="UniProtKB-KW"/>
</dbReference>
<protein>
    <recommendedName>
        <fullName evidence="4">ADP-ribose pyrophosphatase</fullName>
        <ecNumber evidence="3">3.6.1.13</ecNumber>
    </recommendedName>
    <alternativeName>
        <fullName evidence="9">ADP-ribose diphosphatase</fullName>
    </alternativeName>
    <alternativeName>
        <fullName evidence="11">ADP-ribose phosphohydrolase</fullName>
    </alternativeName>
    <alternativeName>
        <fullName evidence="10">Adenosine diphosphoribose pyrophosphatase</fullName>
    </alternativeName>
</protein>
<sequence>MTRLPNHPPLPGQDSPTRVEMTENDFRHRGFMDFSVMRLRHERFAGGMTPMIERDVCYRSYAVAIVLYDPKADLLVMVEQFRVGAFAAGVNPWMLEFVAGMVKPGENAADVAVREAQEEAGCVPYNVRLIYSMLPSPGGCTEIVEIFAGLVDSTGIGGIHGVEEEVEDIRVHLVPAERAIALMDENRVPSGFTLLGLSWFARHREALRR</sequence>
<comment type="catalytic activity">
    <reaction evidence="12">
        <text>ADP-D-ribose + H2O = D-ribose 5-phosphate + AMP + 2 H(+)</text>
        <dbReference type="Rhea" id="RHEA:10412"/>
        <dbReference type="ChEBI" id="CHEBI:15377"/>
        <dbReference type="ChEBI" id="CHEBI:15378"/>
        <dbReference type="ChEBI" id="CHEBI:57967"/>
        <dbReference type="ChEBI" id="CHEBI:78346"/>
        <dbReference type="ChEBI" id="CHEBI:456215"/>
        <dbReference type="EC" id="3.6.1.13"/>
    </reaction>
</comment>
<dbReference type="KEGG" id="ncb:C0V82_03275"/>
<name>A0A2K9N8A0_9PROT</name>
<organism evidence="14 15">
    <name type="scientific">Niveispirillum cyanobacteriorum</name>
    <dbReference type="NCBI Taxonomy" id="1612173"/>
    <lineage>
        <taxon>Bacteria</taxon>
        <taxon>Pseudomonadati</taxon>
        <taxon>Pseudomonadota</taxon>
        <taxon>Alphaproteobacteria</taxon>
        <taxon>Rhodospirillales</taxon>
        <taxon>Azospirillaceae</taxon>
        <taxon>Niveispirillum</taxon>
    </lineage>
</organism>
<keyword evidence="15" id="KW-1185">Reference proteome</keyword>
<keyword evidence="7 13" id="KW-0460">Magnesium</keyword>
<comment type="similarity">
    <text evidence="2">Belongs to the Nudix hydrolase family. NudF subfamily.</text>
</comment>
<evidence type="ECO:0000313" key="15">
    <source>
        <dbReference type="Proteomes" id="UP000234752"/>
    </source>
</evidence>
<dbReference type="PANTHER" id="PTHR11839">
    <property type="entry name" value="UDP/ADP-SUGAR PYROPHOSPHATASE"/>
    <property type="match status" value="1"/>
</dbReference>
<evidence type="ECO:0000256" key="3">
    <source>
        <dbReference type="ARBA" id="ARBA00012453"/>
    </source>
</evidence>
<dbReference type="OrthoDB" id="5292471at2"/>
<dbReference type="GO" id="GO:0019144">
    <property type="term" value="F:ADP-sugar diphosphatase activity"/>
    <property type="evidence" value="ECO:0007669"/>
    <property type="project" value="TreeGrafter"/>
</dbReference>
<gene>
    <name evidence="14" type="primary">nudF</name>
    <name evidence="14" type="ORF">C0V82_03275</name>
</gene>
<dbReference type="PROSITE" id="PS00893">
    <property type="entry name" value="NUDIX_BOX"/>
    <property type="match status" value="1"/>
</dbReference>
<dbReference type="InterPro" id="IPR004385">
    <property type="entry name" value="NDP_pyrophosphatase"/>
</dbReference>
<evidence type="ECO:0000313" key="14">
    <source>
        <dbReference type="EMBL" id="AUN29368.1"/>
    </source>
</evidence>
<evidence type="ECO:0000256" key="8">
    <source>
        <dbReference type="ARBA" id="ARBA00025164"/>
    </source>
</evidence>
<evidence type="ECO:0000256" key="10">
    <source>
        <dbReference type="ARBA" id="ARBA00030308"/>
    </source>
</evidence>
<evidence type="ECO:0000256" key="4">
    <source>
        <dbReference type="ARBA" id="ARBA00013297"/>
    </source>
</evidence>
<dbReference type="NCBIfam" id="TIGR00052">
    <property type="entry name" value="nudix-type nucleoside diphosphatase, YffH/AdpP family"/>
    <property type="match status" value="1"/>
</dbReference>
<dbReference type="InterPro" id="IPR020084">
    <property type="entry name" value="NUDIX_hydrolase_CS"/>
</dbReference>
<dbReference type="CDD" id="cd24155">
    <property type="entry name" value="NUDIX_ADPRase"/>
    <property type="match status" value="1"/>
</dbReference>
<dbReference type="SUPFAM" id="SSF55811">
    <property type="entry name" value="Nudix"/>
    <property type="match status" value="1"/>
</dbReference>
<evidence type="ECO:0000256" key="13">
    <source>
        <dbReference type="PIRSR" id="PIRSR604385-2"/>
    </source>
</evidence>
<evidence type="ECO:0000256" key="11">
    <source>
        <dbReference type="ARBA" id="ARBA00033056"/>
    </source>
</evidence>
<evidence type="ECO:0000256" key="5">
    <source>
        <dbReference type="ARBA" id="ARBA00022723"/>
    </source>
</evidence>
<proteinExistence type="inferred from homology"/>
<evidence type="ECO:0000256" key="12">
    <source>
        <dbReference type="ARBA" id="ARBA00049546"/>
    </source>
</evidence>
<keyword evidence="5 13" id="KW-0479">Metal-binding</keyword>
<evidence type="ECO:0000256" key="6">
    <source>
        <dbReference type="ARBA" id="ARBA00022801"/>
    </source>
</evidence>
<feature type="binding site" evidence="13">
    <location>
        <position position="99"/>
    </location>
    <ligand>
        <name>Mg(2+)</name>
        <dbReference type="ChEBI" id="CHEBI:18420"/>
        <label>1</label>
    </ligand>
</feature>
<evidence type="ECO:0000256" key="2">
    <source>
        <dbReference type="ARBA" id="ARBA00007482"/>
    </source>
</evidence>
<comment type="cofactor">
    <cofactor evidence="1 13">
        <name>Mg(2+)</name>
        <dbReference type="ChEBI" id="CHEBI:18420"/>
    </cofactor>
</comment>
<dbReference type="GO" id="GO:0019693">
    <property type="term" value="P:ribose phosphate metabolic process"/>
    <property type="evidence" value="ECO:0007669"/>
    <property type="project" value="TreeGrafter"/>
</dbReference>
<keyword evidence="6 14" id="KW-0378">Hydrolase</keyword>
<dbReference type="InterPro" id="IPR000086">
    <property type="entry name" value="NUDIX_hydrolase_dom"/>
</dbReference>
<dbReference type="Pfam" id="PF00293">
    <property type="entry name" value="NUDIX"/>
    <property type="match status" value="1"/>
</dbReference>
<dbReference type="GO" id="GO:0006753">
    <property type="term" value="P:nucleoside phosphate metabolic process"/>
    <property type="evidence" value="ECO:0007669"/>
    <property type="project" value="TreeGrafter"/>
</dbReference>
<dbReference type="GO" id="GO:0005829">
    <property type="term" value="C:cytosol"/>
    <property type="evidence" value="ECO:0007669"/>
    <property type="project" value="TreeGrafter"/>
</dbReference>
<dbReference type="GO" id="GO:0047631">
    <property type="term" value="F:ADP-ribose diphosphatase activity"/>
    <property type="evidence" value="ECO:0007669"/>
    <property type="project" value="UniProtKB-EC"/>
</dbReference>
<dbReference type="PANTHER" id="PTHR11839:SF5">
    <property type="entry name" value="ADP-RIBOSE PYROPHOSPHATASE"/>
    <property type="match status" value="1"/>
</dbReference>
<feature type="binding site" evidence="13">
    <location>
        <position position="115"/>
    </location>
    <ligand>
        <name>Mg(2+)</name>
        <dbReference type="ChEBI" id="CHEBI:18420"/>
        <label>1</label>
    </ligand>
</feature>
<evidence type="ECO:0000256" key="9">
    <source>
        <dbReference type="ARBA" id="ARBA00030162"/>
    </source>
</evidence>
<evidence type="ECO:0000256" key="1">
    <source>
        <dbReference type="ARBA" id="ARBA00001946"/>
    </source>
</evidence>
<reference evidence="14 15" key="1">
    <citation type="submission" date="2017-12" db="EMBL/GenBank/DDBJ databases">
        <title>Genomes of bacteria within cyanobacterial aggregates.</title>
        <authorList>
            <person name="Cai H."/>
        </authorList>
    </citation>
    <scope>NUCLEOTIDE SEQUENCE [LARGE SCALE GENOMIC DNA]</scope>
    <source>
        <strain evidence="14 15">TH16</strain>
    </source>
</reference>
<dbReference type="Proteomes" id="UP000234752">
    <property type="component" value="Chromosome eg_1"/>
</dbReference>
<dbReference type="Gene3D" id="3.90.79.10">
    <property type="entry name" value="Nucleoside Triphosphate Pyrophosphohydrolase"/>
    <property type="match status" value="1"/>
</dbReference>
<feature type="binding site" evidence="13">
    <location>
        <position position="167"/>
    </location>
    <ligand>
        <name>Mg(2+)</name>
        <dbReference type="ChEBI" id="CHEBI:18420"/>
        <label>1</label>
    </ligand>
</feature>
<comment type="function">
    <text evidence="8">Acts on ADP-mannose and ADP-glucose as well as ADP-ribose. Prevents glycogen biosynthesis. The reaction catalyzed by this enzyme is a limiting step of the gluconeogenic process.</text>
</comment>
<feature type="binding site" evidence="13">
    <location>
        <position position="119"/>
    </location>
    <ligand>
        <name>Mg(2+)</name>
        <dbReference type="ChEBI" id="CHEBI:18420"/>
        <label>1</label>
    </ligand>
</feature>
<dbReference type="EMBL" id="CP025611">
    <property type="protein sequence ID" value="AUN29368.1"/>
    <property type="molecule type" value="Genomic_DNA"/>
</dbReference>